<dbReference type="PANTHER" id="PTHR23172:SF19">
    <property type="entry name" value="J DOMAIN-CONTAINING PROTEIN"/>
    <property type="match status" value="1"/>
</dbReference>
<evidence type="ECO:0000313" key="4">
    <source>
        <dbReference type="Proteomes" id="UP000006790"/>
    </source>
</evidence>
<dbReference type="Gene3D" id="1.25.40.10">
    <property type="entry name" value="Tetratricopeptide repeat domain"/>
    <property type="match status" value="1"/>
</dbReference>
<feature type="coiled-coil region" evidence="1">
    <location>
        <begin position="539"/>
        <end position="566"/>
    </location>
</feature>
<dbReference type="OMA" id="MEIARLM"/>
<accession>G8JX93</accession>
<dbReference type="KEGG" id="erc:Ecym_8181"/>
<dbReference type="STRING" id="931890.G8JX93"/>
<dbReference type="GO" id="GO:0030276">
    <property type="term" value="F:clathrin binding"/>
    <property type="evidence" value="ECO:0007669"/>
    <property type="project" value="TreeGrafter"/>
</dbReference>
<dbReference type="InterPro" id="IPR036869">
    <property type="entry name" value="J_dom_sf"/>
</dbReference>
<sequence>MGDPFATLLSNFKGEKKELVQSSPRNASLNAILCESSSKSFESSSALDKLQVQDTSKNAKTVQYDPENAFSERNSADDSLNELFCLRDSASPLPPPEKESIAFDFDTTVRDLNPANLNEAMWGLEGPLLEGVHGMESEPINARGISTEDANSCYDQGLFYIDAQEVLQNGKKFQQRNGFTAGQRSDSDNDRVFTFRKDNEEENLISFASNLFTKGRDLVENKINKTFENIGNRRSTPFEFKLFSSENTNSRSHTNKYEPELSRDSSNSDYISKKFDGLSVDEDKGNPCLNKEENYADLLSHAFLDTGDTEAKDRIWGQSQNVHSQESLYSAEDGKLIDFDTEEAPPPASKVSSHYVPISQIEMSGYQEFNINGKQYFRNGDYHNAHQQYIKSLNTLPVGHPLRIVAYSNIITTQLKIGEHTESLKNIEKACDLLDGSSLDGIIQGTNPPKTYKEFWNKIISKKAEVLEYLEHYDEALAVYRCLISKGVFDKKIIEGKTRCQKHSKITSEPATEDSALAPVQKDKVPKSNNSSIPERRIRSQKAEELIKKRQEMKELEKQKFRLHDKVHSKIQSWIDGKETDLRHLLSRLSLVLTWTNWNHIGANDLVIPKKVKIIYMKAISKVHPDKVPSTLDLESKMLAEDIFSVLGNAWNVFKLNNDIN</sequence>
<dbReference type="RefSeq" id="XP_003648284.1">
    <property type="nucleotide sequence ID" value="XM_003648236.1"/>
</dbReference>
<dbReference type="GO" id="GO:0031982">
    <property type="term" value="C:vesicle"/>
    <property type="evidence" value="ECO:0007669"/>
    <property type="project" value="TreeGrafter"/>
</dbReference>
<dbReference type="Proteomes" id="UP000006790">
    <property type="component" value="Chromosome 8"/>
</dbReference>
<keyword evidence="1" id="KW-0175">Coiled coil</keyword>
<dbReference type="InParanoid" id="G8JX93"/>
<evidence type="ECO:0000313" key="3">
    <source>
        <dbReference type="EMBL" id="AET41467.1"/>
    </source>
</evidence>
<dbReference type="eggNOG" id="KOG0431">
    <property type="taxonomic scope" value="Eukaryota"/>
</dbReference>
<keyword evidence="4" id="KW-1185">Reference proteome</keyword>
<dbReference type="SUPFAM" id="SSF46565">
    <property type="entry name" value="Chaperone J-domain"/>
    <property type="match status" value="1"/>
</dbReference>
<dbReference type="InterPro" id="IPR011990">
    <property type="entry name" value="TPR-like_helical_dom_sf"/>
</dbReference>
<dbReference type="GO" id="GO:0072318">
    <property type="term" value="P:clathrin coat disassembly"/>
    <property type="evidence" value="ECO:0007669"/>
    <property type="project" value="TreeGrafter"/>
</dbReference>
<dbReference type="Gene3D" id="1.10.287.110">
    <property type="entry name" value="DnaJ domain"/>
    <property type="match status" value="1"/>
</dbReference>
<name>G8JX93_ERECY</name>
<dbReference type="HOGENOM" id="CLU_005723_2_0_1"/>
<dbReference type="EMBL" id="CP002504">
    <property type="protein sequence ID" value="AET41467.1"/>
    <property type="molecule type" value="Genomic_DNA"/>
</dbReference>
<dbReference type="SUPFAM" id="SSF48452">
    <property type="entry name" value="TPR-like"/>
    <property type="match status" value="1"/>
</dbReference>
<dbReference type="AlphaFoldDB" id="G8JX93"/>
<protein>
    <recommendedName>
        <fullName evidence="5">SWA2-like ubiquitin-associated domain-containing protein</fullName>
    </recommendedName>
</protein>
<evidence type="ECO:0008006" key="5">
    <source>
        <dbReference type="Google" id="ProtNLM"/>
    </source>
</evidence>
<dbReference type="FunCoup" id="G8JX93">
    <property type="interactions" value="64"/>
</dbReference>
<dbReference type="PANTHER" id="PTHR23172">
    <property type="entry name" value="AUXILIN/CYCLIN G-ASSOCIATED KINASE-RELATED"/>
    <property type="match status" value="1"/>
</dbReference>
<proteinExistence type="predicted"/>
<dbReference type="GO" id="GO:0072583">
    <property type="term" value="P:clathrin-dependent endocytosis"/>
    <property type="evidence" value="ECO:0007669"/>
    <property type="project" value="TreeGrafter"/>
</dbReference>
<dbReference type="GO" id="GO:0005737">
    <property type="term" value="C:cytoplasm"/>
    <property type="evidence" value="ECO:0007669"/>
    <property type="project" value="TreeGrafter"/>
</dbReference>
<dbReference type="eggNOG" id="KOG1124">
    <property type="taxonomic scope" value="Eukaryota"/>
</dbReference>
<organism evidence="3 4">
    <name type="scientific">Eremothecium cymbalariae (strain CBS 270.75 / DBVPG 7215 / KCTC 17166 / NRRL Y-17582)</name>
    <name type="common">Yeast</name>
    <dbReference type="NCBI Taxonomy" id="931890"/>
    <lineage>
        <taxon>Eukaryota</taxon>
        <taxon>Fungi</taxon>
        <taxon>Dikarya</taxon>
        <taxon>Ascomycota</taxon>
        <taxon>Saccharomycotina</taxon>
        <taxon>Saccharomycetes</taxon>
        <taxon>Saccharomycetales</taxon>
        <taxon>Saccharomycetaceae</taxon>
        <taxon>Eremothecium</taxon>
    </lineage>
</organism>
<dbReference type="GeneID" id="11472709"/>
<dbReference type="OrthoDB" id="1717591at2759"/>
<feature type="region of interest" description="Disordered" evidence="2">
    <location>
        <begin position="248"/>
        <end position="268"/>
    </location>
</feature>
<evidence type="ECO:0000256" key="2">
    <source>
        <dbReference type="SAM" id="MobiDB-lite"/>
    </source>
</evidence>
<evidence type="ECO:0000256" key="1">
    <source>
        <dbReference type="SAM" id="Coils"/>
    </source>
</evidence>
<gene>
    <name evidence="3" type="ordered locus">Ecym_8181</name>
</gene>
<reference evidence="4" key="1">
    <citation type="journal article" date="2012" name="G3 (Bethesda)">
        <title>Pichia sorbitophila, an interspecies yeast hybrid reveals early steps of genome resolution following polyploidization.</title>
        <authorList>
            <person name="Leh Louis V."/>
            <person name="Despons L."/>
            <person name="Friedrich A."/>
            <person name="Martin T."/>
            <person name="Durrens P."/>
            <person name="Casaregola S."/>
            <person name="Neuveglise C."/>
            <person name="Fairhead C."/>
            <person name="Marck C."/>
            <person name="Cruz J.A."/>
            <person name="Straub M.L."/>
            <person name="Kugler V."/>
            <person name="Sacerdot C."/>
            <person name="Uzunov Z."/>
            <person name="Thierry A."/>
            <person name="Weiss S."/>
            <person name="Bleykasten C."/>
            <person name="De Montigny J."/>
            <person name="Jacques N."/>
            <person name="Jung P."/>
            <person name="Lemaire M."/>
            <person name="Mallet S."/>
            <person name="Morel G."/>
            <person name="Richard G.F."/>
            <person name="Sarkar A."/>
            <person name="Savel G."/>
            <person name="Schacherer J."/>
            <person name="Seret M.L."/>
            <person name="Talla E."/>
            <person name="Samson G."/>
            <person name="Jubin C."/>
            <person name="Poulain J."/>
            <person name="Vacherie B."/>
            <person name="Barbe V."/>
            <person name="Pelletier E."/>
            <person name="Sherman D.J."/>
            <person name="Westhof E."/>
            <person name="Weissenbach J."/>
            <person name="Baret P.V."/>
            <person name="Wincker P."/>
            <person name="Gaillardin C."/>
            <person name="Dujon B."/>
            <person name="Souciet J.L."/>
        </authorList>
    </citation>
    <scope>NUCLEOTIDE SEQUENCE [LARGE SCALE GENOMIC DNA]</scope>
    <source>
        <strain evidence="4">CBS 270.75 / DBVPG 7215 / KCTC 17166 / NRRL Y-17582</strain>
    </source>
</reference>